<protein>
    <submittedName>
        <fullName evidence="3">Transcriptional regulator, PadR family</fullName>
    </submittedName>
</protein>
<dbReference type="OrthoDB" id="122286at2"/>
<keyword evidence="4" id="KW-1185">Reference proteome</keyword>
<dbReference type="STRING" id="745366.GA0070213_102386"/>
<dbReference type="Gene3D" id="1.10.10.10">
    <property type="entry name" value="Winged helix-like DNA-binding domain superfamily/Winged helix DNA-binding domain"/>
    <property type="match status" value="1"/>
</dbReference>
<name>A0A1C5H7L7_9ACTN</name>
<accession>A0A1C5H7L7</accession>
<dbReference type="PANTHER" id="PTHR33169:SF14">
    <property type="entry name" value="TRANSCRIPTIONAL REGULATOR RV3488"/>
    <property type="match status" value="1"/>
</dbReference>
<dbReference type="EMBL" id="FMDM01000002">
    <property type="protein sequence ID" value="SCG41897.1"/>
    <property type="molecule type" value="Genomic_DNA"/>
</dbReference>
<gene>
    <name evidence="3" type="ORF">GA0070213_102386</name>
</gene>
<dbReference type="InterPro" id="IPR036390">
    <property type="entry name" value="WH_DNA-bd_sf"/>
</dbReference>
<sequence>MPANAPRLTPQTTQLLALLLATPTEPRYGRDLARETGLKTGTVHPILARLELAGWIDSFWEDPAEHEDQGRPRRRYYRLTDDGERAARAALADTARQSARTPATNLRTQPGYQW</sequence>
<dbReference type="Proteomes" id="UP000199360">
    <property type="component" value="Unassembled WGS sequence"/>
</dbReference>
<evidence type="ECO:0000256" key="1">
    <source>
        <dbReference type="SAM" id="MobiDB-lite"/>
    </source>
</evidence>
<dbReference type="RefSeq" id="WP_091057934.1">
    <property type="nucleotide sequence ID" value="NZ_FMDM01000002.1"/>
</dbReference>
<dbReference type="InterPro" id="IPR005149">
    <property type="entry name" value="Tscrpt_reg_PadR_N"/>
</dbReference>
<feature type="domain" description="Transcription regulator PadR N-terminal" evidence="2">
    <location>
        <begin position="37"/>
        <end position="88"/>
    </location>
</feature>
<feature type="region of interest" description="Disordered" evidence="1">
    <location>
        <begin position="89"/>
        <end position="114"/>
    </location>
</feature>
<dbReference type="InterPro" id="IPR011991">
    <property type="entry name" value="ArsR-like_HTH"/>
</dbReference>
<dbReference type="PANTHER" id="PTHR33169">
    <property type="entry name" value="PADR-FAMILY TRANSCRIPTIONAL REGULATOR"/>
    <property type="match status" value="1"/>
</dbReference>
<feature type="compositionally biased region" description="Polar residues" evidence="1">
    <location>
        <begin position="101"/>
        <end position="114"/>
    </location>
</feature>
<dbReference type="Pfam" id="PF03551">
    <property type="entry name" value="PadR"/>
    <property type="match status" value="1"/>
</dbReference>
<organism evidence="3 4">
    <name type="scientific">Micromonospora humi</name>
    <dbReference type="NCBI Taxonomy" id="745366"/>
    <lineage>
        <taxon>Bacteria</taxon>
        <taxon>Bacillati</taxon>
        <taxon>Actinomycetota</taxon>
        <taxon>Actinomycetes</taxon>
        <taxon>Micromonosporales</taxon>
        <taxon>Micromonosporaceae</taxon>
        <taxon>Micromonospora</taxon>
    </lineage>
</organism>
<evidence type="ECO:0000259" key="2">
    <source>
        <dbReference type="Pfam" id="PF03551"/>
    </source>
</evidence>
<evidence type="ECO:0000313" key="4">
    <source>
        <dbReference type="Proteomes" id="UP000199360"/>
    </source>
</evidence>
<dbReference type="InterPro" id="IPR052509">
    <property type="entry name" value="Metal_resp_DNA-bind_regulator"/>
</dbReference>
<dbReference type="InterPro" id="IPR036388">
    <property type="entry name" value="WH-like_DNA-bd_sf"/>
</dbReference>
<evidence type="ECO:0000313" key="3">
    <source>
        <dbReference type="EMBL" id="SCG41897.1"/>
    </source>
</evidence>
<reference evidence="4" key="1">
    <citation type="submission" date="2016-06" db="EMBL/GenBank/DDBJ databases">
        <authorList>
            <person name="Varghese N."/>
            <person name="Submissions Spin"/>
        </authorList>
    </citation>
    <scope>NUCLEOTIDE SEQUENCE [LARGE SCALE GENOMIC DNA]</scope>
    <source>
        <strain evidence="4">DSM 45647</strain>
    </source>
</reference>
<dbReference type="SUPFAM" id="SSF46785">
    <property type="entry name" value="Winged helix' DNA-binding domain"/>
    <property type="match status" value="1"/>
</dbReference>
<dbReference type="CDD" id="cd00090">
    <property type="entry name" value="HTH_ARSR"/>
    <property type="match status" value="1"/>
</dbReference>
<dbReference type="AlphaFoldDB" id="A0A1C5H7L7"/>
<proteinExistence type="predicted"/>
<feature type="compositionally biased region" description="Low complexity" evidence="1">
    <location>
        <begin position="89"/>
        <end position="100"/>
    </location>
</feature>